<accession>A0A1T5A6E9</accession>
<gene>
    <name evidence="1" type="ORF">SAMN05661099_0378</name>
</gene>
<keyword evidence="2" id="KW-1185">Reference proteome</keyword>
<dbReference type="STRING" id="572036.SAMN05661099_0378"/>
<evidence type="ECO:0000313" key="1">
    <source>
        <dbReference type="EMBL" id="SKB30544.1"/>
    </source>
</evidence>
<organism evidence="1 2">
    <name type="scientific">Daejeonella lutea</name>
    <dbReference type="NCBI Taxonomy" id="572036"/>
    <lineage>
        <taxon>Bacteria</taxon>
        <taxon>Pseudomonadati</taxon>
        <taxon>Bacteroidota</taxon>
        <taxon>Sphingobacteriia</taxon>
        <taxon>Sphingobacteriales</taxon>
        <taxon>Sphingobacteriaceae</taxon>
        <taxon>Daejeonella</taxon>
    </lineage>
</organism>
<protein>
    <submittedName>
        <fullName evidence="1">Uncharacterized protein</fullName>
    </submittedName>
</protein>
<dbReference type="EMBL" id="FUYR01000001">
    <property type="protein sequence ID" value="SKB30544.1"/>
    <property type="molecule type" value="Genomic_DNA"/>
</dbReference>
<dbReference type="Proteomes" id="UP000189981">
    <property type="component" value="Unassembled WGS sequence"/>
</dbReference>
<evidence type="ECO:0000313" key="2">
    <source>
        <dbReference type="Proteomes" id="UP000189981"/>
    </source>
</evidence>
<proteinExistence type="predicted"/>
<reference evidence="2" key="1">
    <citation type="submission" date="2017-02" db="EMBL/GenBank/DDBJ databases">
        <authorList>
            <person name="Varghese N."/>
            <person name="Submissions S."/>
        </authorList>
    </citation>
    <scope>NUCLEOTIDE SEQUENCE [LARGE SCALE GENOMIC DNA]</scope>
    <source>
        <strain evidence="2">DSM 22385</strain>
    </source>
</reference>
<sequence>MANSVLISFDPAKIKLLSQPHVYLVTPKQKESNVWHNASYWGTLAVIFTEQQAANYSNLILTLLN</sequence>
<name>A0A1T5A6E9_9SPHI</name>
<dbReference type="AlphaFoldDB" id="A0A1T5A6E9"/>